<organism evidence="1">
    <name type="scientific">Mesocestoides corti</name>
    <name type="common">Flatworm</name>
    <dbReference type="NCBI Taxonomy" id="53468"/>
    <lineage>
        <taxon>Eukaryota</taxon>
        <taxon>Metazoa</taxon>
        <taxon>Spiralia</taxon>
        <taxon>Lophotrochozoa</taxon>
        <taxon>Platyhelminthes</taxon>
        <taxon>Cestoda</taxon>
        <taxon>Eucestoda</taxon>
        <taxon>Cyclophyllidea</taxon>
        <taxon>Mesocestoididae</taxon>
        <taxon>Mesocestoides</taxon>
    </lineage>
</organism>
<sequence>MSAFPFVDIDGFLSATRVMSWRNINFVFFHLKLLTLFQSITK</sequence>
<dbReference type="AlphaFoldDB" id="A0A5K3F5Z2"/>
<evidence type="ECO:0000313" key="1">
    <source>
        <dbReference type="WBParaSite" id="MCU_005116-RB"/>
    </source>
</evidence>
<protein>
    <submittedName>
        <fullName evidence="1">NAC-A/B domain-containing protein</fullName>
    </submittedName>
</protein>
<proteinExistence type="predicted"/>
<name>A0A5K3F5Z2_MESCO</name>
<accession>A0A5K3F5Z2</accession>
<dbReference type="WBParaSite" id="MCU_005116-RB">
    <property type="protein sequence ID" value="MCU_005116-RB"/>
    <property type="gene ID" value="MCU_005116"/>
</dbReference>
<reference evidence="1" key="1">
    <citation type="submission" date="2019-11" db="UniProtKB">
        <authorList>
            <consortium name="WormBaseParasite"/>
        </authorList>
    </citation>
    <scope>IDENTIFICATION</scope>
</reference>